<name>A0A5J4X3E1_9EUKA</name>
<dbReference type="SUPFAM" id="SSF48371">
    <property type="entry name" value="ARM repeat"/>
    <property type="match status" value="1"/>
</dbReference>
<dbReference type="Proteomes" id="UP000324800">
    <property type="component" value="Unassembled WGS sequence"/>
</dbReference>
<organism evidence="1 2">
    <name type="scientific">Streblomastix strix</name>
    <dbReference type="NCBI Taxonomy" id="222440"/>
    <lineage>
        <taxon>Eukaryota</taxon>
        <taxon>Metamonada</taxon>
        <taxon>Preaxostyla</taxon>
        <taxon>Oxymonadida</taxon>
        <taxon>Streblomastigidae</taxon>
        <taxon>Streblomastix</taxon>
    </lineage>
</organism>
<accession>A0A5J4X3E1</accession>
<dbReference type="AlphaFoldDB" id="A0A5J4X3E1"/>
<proteinExistence type="predicted"/>
<reference evidence="1 2" key="1">
    <citation type="submission" date="2019-03" db="EMBL/GenBank/DDBJ databases">
        <title>Single cell metagenomics reveals metabolic interactions within the superorganism composed of flagellate Streblomastix strix and complex community of Bacteroidetes bacteria on its surface.</title>
        <authorList>
            <person name="Treitli S.C."/>
            <person name="Kolisko M."/>
            <person name="Husnik F."/>
            <person name="Keeling P."/>
            <person name="Hampl V."/>
        </authorList>
    </citation>
    <scope>NUCLEOTIDE SEQUENCE [LARGE SCALE GENOMIC DNA]</scope>
    <source>
        <strain evidence="1">ST1C</strain>
    </source>
</reference>
<gene>
    <name evidence="1" type="ORF">EZS28_002737</name>
</gene>
<dbReference type="InterPro" id="IPR016024">
    <property type="entry name" value="ARM-type_fold"/>
</dbReference>
<dbReference type="EMBL" id="SNRW01000341">
    <property type="protein sequence ID" value="KAA6401730.1"/>
    <property type="molecule type" value="Genomic_DNA"/>
</dbReference>
<evidence type="ECO:0000313" key="1">
    <source>
        <dbReference type="EMBL" id="KAA6401730.1"/>
    </source>
</evidence>
<evidence type="ECO:0000313" key="2">
    <source>
        <dbReference type="Proteomes" id="UP000324800"/>
    </source>
</evidence>
<protein>
    <submittedName>
        <fullName evidence="1">Uncharacterized protein</fullName>
    </submittedName>
</protein>
<comment type="caution">
    <text evidence="1">The sequence shown here is derived from an EMBL/GenBank/DDBJ whole genome shotgun (WGS) entry which is preliminary data.</text>
</comment>
<sequence length="316" mass="36337">MGFAWIGIEWIKIGRKSILELIVSTCAESPDTCELFAREGIIAKIIQIHNDKKSDDQTKDLCSLILETLNRTKVQKQQSGKNSIISKLEELTKSPSQVISNAAQTELTKLTDQEIDKEGVKFVKLEDLIECDQVMEEFGQKLIKLGKKQKVILIEDIANKDEIIKEIEEKKKGHIDEKCKLIRDLAYLTLYGIPESQKKLKNFFNEQIDHILDLGQSSADFHFNYGDDNVCIPNDRKQRGQIIAAHIWRYCFTSDGEGVVKLNQYKITSTDVSYPAEIFMGNTELDLTMQRILFKTLKNTDFSCYTEYDWVKSEDY</sequence>